<dbReference type="PANTHER" id="PTHR43053">
    <property type="entry name" value="GLYCOSIDASE FAMILY 31"/>
    <property type="match status" value="1"/>
</dbReference>
<dbReference type="InterPro" id="IPR017853">
    <property type="entry name" value="GH"/>
</dbReference>
<reference evidence="9" key="1">
    <citation type="journal article" date="2019" name="Int. J. Syst. Evol. Microbiol.">
        <title>The Global Catalogue of Microorganisms (GCM) 10K type strain sequencing project: providing services to taxonomists for standard genome sequencing and annotation.</title>
        <authorList>
            <consortium name="The Broad Institute Genomics Platform"/>
            <consortium name="The Broad Institute Genome Sequencing Center for Infectious Disease"/>
            <person name="Wu L."/>
            <person name="Ma J."/>
        </authorList>
    </citation>
    <scope>NUCLEOTIDE SEQUENCE [LARGE SCALE GENOMIC DNA]</scope>
    <source>
        <strain evidence="9">JCM 14902</strain>
    </source>
</reference>
<dbReference type="NCBIfam" id="NF007940">
    <property type="entry name" value="PRK10658.1"/>
    <property type="match status" value="1"/>
</dbReference>
<feature type="domain" description="Glycoside hydrolase family 31 N-terminal" evidence="6">
    <location>
        <begin position="57"/>
        <end position="222"/>
    </location>
</feature>
<evidence type="ECO:0000313" key="9">
    <source>
        <dbReference type="Proteomes" id="UP001500326"/>
    </source>
</evidence>
<dbReference type="SUPFAM" id="SSF74650">
    <property type="entry name" value="Galactose mutarotase-like"/>
    <property type="match status" value="1"/>
</dbReference>
<dbReference type="Pfam" id="PF21365">
    <property type="entry name" value="Glyco_hydro_31_3rd"/>
    <property type="match status" value="1"/>
</dbReference>
<organism evidence="8 9">
    <name type="scientific">Microbacterium pumilum</name>
    <dbReference type="NCBI Taxonomy" id="344165"/>
    <lineage>
        <taxon>Bacteria</taxon>
        <taxon>Bacillati</taxon>
        <taxon>Actinomycetota</taxon>
        <taxon>Actinomycetes</taxon>
        <taxon>Micrococcales</taxon>
        <taxon>Microbacteriaceae</taxon>
        <taxon>Microbacterium</taxon>
    </lineage>
</organism>
<keyword evidence="2 4" id="KW-0378">Hydrolase</keyword>
<accession>A0ABP5D5W8</accession>
<evidence type="ECO:0000256" key="3">
    <source>
        <dbReference type="ARBA" id="ARBA00023295"/>
    </source>
</evidence>
<dbReference type="PANTHER" id="PTHR43053:SF4">
    <property type="entry name" value="MYOGENESIS-REGULATING GLYCOSIDASE"/>
    <property type="match status" value="1"/>
</dbReference>
<comment type="similarity">
    <text evidence="1 4">Belongs to the glycosyl hydrolase 31 family.</text>
</comment>
<evidence type="ECO:0000313" key="8">
    <source>
        <dbReference type="EMBL" id="GAA1974625.1"/>
    </source>
</evidence>
<gene>
    <name evidence="8" type="primary">yicI_1</name>
    <name evidence="8" type="ORF">GCM10009777_04080</name>
</gene>
<evidence type="ECO:0000259" key="5">
    <source>
        <dbReference type="Pfam" id="PF01055"/>
    </source>
</evidence>
<dbReference type="Pfam" id="PF01055">
    <property type="entry name" value="Glyco_hydro_31_2nd"/>
    <property type="match status" value="1"/>
</dbReference>
<evidence type="ECO:0000256" key="2">
    <source>
        <dbReference type="ARBA" id="ARBA00022801"/>
    </source>
</evidence>
<dbReference type="EMBL" id="BAAAOH010000001">
    <property type="protein sequence ID" value="GAA1974625.1"/>
    <property type="molecule type" value="Genomic_DNA"/>
</dbReference>
<proteinExistence type="inferred from homology"/>
<dbReference type="InterPro" id="IPR013780">
    <property type="entry name" value="Glyco_hydro_b"/>
</dbReference>
<name>A0ABP5D5W8_9MICO</name>
<feature type="domain" description="Glycosyl hydrolase family 31 C-terminal" evidence="7">
    <location>
        <begin position="588"/>
        <end position="673"/>
    </location>
</feature>
<dbReference type="InterPro" id="IPR048395">
    <property type="entry name" value="Glyco_hydro_31_C"/>
</dbReference>
<keyword evidence="3 4" id="KW-0326">Glycosidase</keyword>
<dbReference type="Gene3D" id="2.60.40.1760">
    <property type="entry name" value="glycosyl hydrolase (family 31)"/>
    <property type="match status" value="1"/>
</dbReference>
<dbReference type="CDD" id="cd14752">
    <property type="entry name" value="GH31_N"/>
    <property type="match status" value="1"/>
</dbReference>
<dbReference type="Pfam" id="PF13802">
    <property type="entry name" value="Gal_mutarotas_2"/>
    <property type="match status" value="1"/>
</dbReference>
<sequence length="764" mass="84974">MKFTDGYWLTRPGLAPLYAVEVDDIRRDDDAGTMTVFAPTGVVRDRGDTLNRAMLTVTFSAPMPGVIKVRVERHSGAVEHGPDFEIFGAEGFRPAIQLDDASGTIESGPLRARVARSGPWRVDFESHGRSLTTSLPRSVGHVTRAGALDETWVHQQLTIEPGERVYGLGERFGAFVKNGQVVDSWNADGGTSSEQAYKNVPFYVTSRGYGVFVDNPANVSFEVASEVNSRVQFSVEGESLEYYVIAGPEPKDVLRRYTALTGRPARVPAWSFGLWLTTSFTASYDEDTVNAFVNGMAERDIPLSVFHYDCFWMREFQWSDFEWDARAFHDPVGQISRLHQRGVKVSVWINPYIAQRSGLFREAAENGYLLKRTDGSVWQWDMWQAGMGLVDFTNPAARDWYIAKLQGLMDQGIDAFKTDFGERIPVEGVVWHDGSDPKRMHNFYSKLYNEVVFRALERHRGQGEAVVFARSATAGSQQFPVHWGGDNDSTFLSMAESLRGGLSLAMSGFGYWSHDIGGFEGTPDPGVFKRWLAFGLLSSHSRLHGSSSVRVPWAFDDEAVDIAREFTRLKMRLMPYLARVAEEAHACGIPMMRPLVLEFPEDRSTFDADCQYLLGDALLVAPVFTADGSVEYYLPEGRWTSLLDGSVADGRRWVTERHGYDSVPLRVRPGTVLPLGAVSERPDYDWAAGVALHCFELPEGFDAVTTVPGPAGQRATTFRVRREGGVITARSDDAHAPWSLHVGDQVARAEGAGDIRIEVEEATR</sequence>
<dbReference type="SUPFAM" id="SSF117125">
    <property type="entry name" value="Putative glucosidase YicI, C-terminal domain"/>
    <property type="match status" value="1"/>
</dbReference>
<dbReference type="SUPFAM" id="SSF51445">
    <property type="entry name" value="(Trans)glycosidases"/>
    <property type="match status" value="1"/>
</dbReference>
<dbReference type="CDD" id="cd06593">
    <property type="entry name" value="GH31_xylosidase_YicI"/>
    <property type="match status" value="1"/>
</dbReference>
<evidence type="ECO:0000256" key="4">
    <source>
        <dbReference type="RuleBase" id="RU361185"/>
    </source>
</evidence>
<keyword evidence="9" id="KW-1185">Reference proteome</keyword>
<comment type="caution">
    <text evidence="8">The sequence shown here is derived from an EMBL/GenBank/DDBJ whole genome shotgun (WGS) entry which is preliminary data.</text>
</comment>
<dbReference type="SUPFAM" id="SSF51011">
    <property type="entry name" value="Glycosyl hydrolase domain"/>
    <property type="match status" value="1"/>
</dbReference>
<dbReference type="Gene3D" id="2.60.40.1180">
    <property type="entry name" value="Golgi alpha-mannosidase II"/>
    <property type="match status" value="2"/>
</dbReference>
<dbReference type="Proteomes" id="UP001500326">
    <property type="component" value="Unassembled WGS sequence"/>
</dbReference>
<evidence type="ECO:0000259" key="6">
    <source>
        <dbReference type="Pfam" id="PF13802"/>
    </source>
</evidence>
<evidence type="ECO:0000259" key="7">
    <source>
        <dbReference type="Pfam" id="PF21365"/>
    </source>
</evidence>
<dbReference type="Gene3D" id="3.20.20.80">
    <property type="entry name" value="Glycosidases"/>
    <property type="match status" value="1"/>
</dbReference>
<dbReference type="InterPro" id="IPR000322">
    <property type="entry name" value="Glyco_hydro_31_TIM"/>
</dbReference>
<dbReference type="InterPro" id="IPR025887">
    <property type="entry name" value="Glyco_hydro_31_N_dom"/>
</dbReference>
<evidence type="ECO:0000256" key="1">
    <source>
        <dbReference type="ARBA" id="ARBA00007806"/>
    </source>
</evidence>
<feature type="domain" description="Glycoside hydrolase family 31 TIM barrel" evidence="5">
    <location>
        <begin position="264"/>
        <end position="577"/>
    </location>
</feature>
<dbReference type="InterPro" id="IPR011013">
    <property type="entry name" value="Gal_mutarotase_sf_dom"/>
</dbReference>
<protein>
    <submittedName>
        <fullName evidence="8">Alpha-xylosidase</fullName>
    </submittedName>
</protein>
<dbReference type="InterPro" id="IPR050985">
    <property type="entry name" value="Alpha-glycosidase_related"/>
</dbReference>
<dbReference type="RefSeq" id="WP_344058040.1">
    <property type="nucleotide sequence ID" value="NZ_BAAAOH010000001.1"/>
</dbReference>